<protein>
    <recommendedName>
        <fullName evidence="3">Oxidoreductase</fullName>
    </recommendedName>
</protein>
<proteinExistence type="predicted"/>
<dbReference type="Pfam" id="PF14100">
    <property type="entry name" value="DUF6807"/>
    <property type="match status" value="1"/>
</dbReference>
<reference evidence="1 2" key="1">
    <citation type="submission" date="2018-03" db="EMBL/GenBank/DDBJ databases">
        <title>Bacteriophage NCPPB3778 and a type I-E CRISPR drive the evolution of the US Biological Select Agent, Rathayibacter toxicus.</title>
        <authorList>
            <person name="Davis E.W.II."/>
            <person name="Tabima J.F."/>
            <person name="Weisberg A.J."/>
            <person name="Dantas Lopes L."/>
            <person name="Wiseman M.S."/>
            <person name="Wiseman M.S."/>
            <person name="Pupko T."/>
            <person name="Belcher M.S."/>
            <person name="Sechler A.J."/>
            <person name="Tancos M.A."/>
            <person name="Schroeder B.K."/>
            <person name="Murray T.D."/>
            <person name="Luster D.G."/>
            <person name="Schneider W.L."/>
            <person name="Rogers E."/>
            <person name="Andreote F.D."/>
            <person name="Grunwald N.J."/>
            <person name="Putnam M.L."/>
            <person name="Chang J.H."/>
        </authorList>
    </citation>
    <scope>NUCLEOTIDE SEQUENCE [LARGE SCALE GENOMIC DNA]</scope>
    <source>
        <strain evidence="1 2">DSM 15932</strain>
    </source>
</reference>
<evidence type="ECO:0000313" key="2">
    <source>
        <dbReference type="Proteomes" id="UP000285317"/>
    </source>
</evidence>
<dbReference type="AlphaFoldDB" id="A0A3Q9UYL5"/>
<evidence type="ECO:0008006" key="3">
    <source>
        <dbReference type="Google" id="ProtNLM"/>
    </source>
</evidence>
<accession>A0A3Q9UYL5</accession>
<organism evidence="1 2">
    <name type="scientific">Rathayibacter festucae DSM 15932</name>
    <dbReference type="NCBI Taxonomy" id="1328866"/>
    <lineage>
        <taxon>Bacteria</taxon>
        <taxon>Bacillati</taxon>
        <taxon>Actinomycetota</taxon>
        <taxon>Actinomycetes</taxon>
        <taxon>Micrococcales</taxon>
        <taxon>Microbacteriaceae</taxon>
        <taxon>Rathayibacter</taxon>
    </lineage>
</organism>
<evidence type="ECO:0000313" key="1">
    <source>
        <dbReference type="EMBL" id="AZZ51595.1"/>
    </source>
</evidence>
<dbReference type="KEGG" id="rfs:C1I64_05745"/>
<dbReference type="Proteomes" id="UP000285317">
    <property type="component" value="Chromosome"/>
</dbReference>
<gene>
    <name evidence="1" type="ORF">C1I64_05745</name>
</gene>
<dbReference type="EMBL" id="CP028137">
    <property type="protein sequence ID" value="AZZ51595.1"/>
    <property type="molecule type" value="Genomic_DNA"/>
</dbReference>
<dbReference type="RefSeq" id="WP_127886500.1">
    <property type="nucleotide sequence ID" value="NZ_CP028137.1"/>
</dbReference>
<sequence>MVQDSPTSVELPDGVGRLVLLDPETLARDSPRPYLHPLRTPAGRVVSDVRPADHDWHLGLSLAVSNITIGDAELDTNLWGGPTWLTGTGYRQVDSNGSQRPESADPGDLALGWFDARGRRFLDERRRLSVRRLGDVTVLRIESRWRALGERLVFGSPTTAGRPDAGYGGLFLRLDPSFEGSAVSGPDGAVAEPMGMVSRWLAVADGSATVALRADEGSPVDPSTWFVRTSGTPMLCAAPFFGATWTLDAGAEASWSWQLLLADRVLGADEIEASWGQGG</sequence>
<dbReference type="InterPro" id="IPR029475">
    <property type="entry name" value="DUF6807"/>
</dbReference>
<name>A0A3Q9UYL5_9MICO</name>